<keyword evidence="2" id="KW-0479">Metal-binding</keyword>
<evidence type="ECO:0000313" key="4">
    <source>
        <dbReference type="Proteomes" id="UP000664701"/>
    </source>
</evidence>
<evidence type="ECO:0000256" key="1">
    <source>
        <dbReference type="ARBA" id="ARBA00023270"/>
    </source>
</evidence>
<keyword evidence="4" id="KW-1185">Reference proteome</keyword>
<keyword evidence="1 2" id="KW-0704">Schiff base</keyword>
<dbReference type="GO" id="GO:0016787">
    <property type="term" value="F:hydrolase activity"/>
    <property type="evidence" value="ECO:0007669"/>
    <property type="project" value="UniProtKB-KW"/>
</dbReference>
<comment type="subunit">
    <text evidence="2">Homodimer.</text>
</comment>
<dbReference type="RefSeq" id="WP_207871541.1">
    <property type="nucleotide sequence ID" value="NZ_CP147251.1"/>
</dbReference>
<reference evidence="3 4" key="1">
    <citation type="submission" date="2021-03" db="EMBL/GenBank/DDBJ databases">
        <authorList>
            <person name="Gilmore M.S."/>
            <person name="Schwartzman J."/>
            <person name="Van Tyne D."/>
            <person name="Martin M."/>
            <person name="Earl A.M."/>
            <person name="Manson A.L."/>
            <person name="Straub T."/>
            <person name="Salamzade R."/>
            <person name="Saavedra J."/>
            <person name="Lebreton F."/>
            <person name="Prichula J."/>
            <person name="Schaufler K."/>
            <person name="Gaca A."/>
            <person name="Sgardioli B."/>
            <person name="Wagenaar J."/>
            <person name="Strong T."/>
        </authorList>
    </citation>
    <scope>NUCLEOTIDE SEQUENCE [LARGE SCALE GENOMIC DNA]</scope>
    <source>
        <strain evidence="3 4">DIV2402</strain>
    </source>
</reference>
<dbReference type="Pfam" id="PF00702">
    <property type="entry name" value="Hydrolase"/>
    <property type="match status" value="1"/>
</dbReference>
<reference evidence="3 4" key="2">
    <citation type="submission" date="2024-03" db="EMBL/GenBank/DDBJ databases">
        <title>The Genome Sequence of Enterococcus sp. DIV2402.</title>
        <authorList>
            <consortium name="The Broad Institute Genomics Platform"/>
            <consortium name="The Broad Institute Microbial Omics Core"/>
            <consortium name="The Broad Institute Genomic Center for Infectious Diseases"/>
            <person name="Earl A."/>
            <person name="Manson A."/>
            <person name="Gilmore M."/>
            <person name="Schwartman J."/>
            <person name="Shea T."/>
            <person name="Abouelleil A."/>
            <person name="Cao P."/>
            <person name="Chapman S."/>
            <person name="Cusick C."/>
            <person name="Young S."/>
            <person name="Neafsey D."/>
            <person name="Nusbaum C."/>
            <person name="Birren B."/>
        </authorList>
    </citation>
    <scope>NUCLEOTIDE SEQUENCE [LARGE SCALE GENOMIC DNA]</scope>
    <source>
        <strain evidence="3 4">DIV2402</strain>
    </source>
</reference>
<dbReference type="NCBIfam" id="TIGR01422">
    <property type="entry name" value="phosphonatase"/>
    <property type="match status" value="1"/>
</dbReference>
<sequence length="267" mass="29853">MINTVILDWAGTTIDFGCMAPVDAFYQAFKKEGIIVTKEEIRLPMGTKKHDHIMTMLKMPRIAQEWLAVHEQEPTETDINRIYQTFEDVIFQTLDQYSDVKLGVLEVVEQLKAMGISIGSTTGYTSDMMKIVAKVAAEQGYEPDFIATPDLTKGIGRPAPYMIFHILEHFCTPSVQNVVKIGDTISDIEEGKNAGVFSIGLIEGSSLAGYSFDEYQQLSETDKQELDERVREEYYVAGADAVLDNLAELPAFIAMLNKKSNECKKSN</sequence>
<comment type="similarity">
    <text evidence="2">Belongs to the HAD-like hydrolase superfamily. PhnX family.</text>
</comment>
<dbReference type="SFLD" id="SFLDS00003">
    <property type="entry name" value="Haloacid_Dehalogenase"/>
    <property type="match status" value="1"/>
</dbReference>
<dbReference type="PANTHER" id="PTHR43434:SF19">
    <property type="entry name" value="PHOSPHONOACETALDEHYDE HYDROLASE"/>
    <property type="match status" value="1"/>
</dbReference>
<protein>
    <recommendedName>
        <fullName evidence="2">Phosphonoacetaldehyde hydrolase</fullName>
        <shortName evidence="2">Phosphonatase</shortName>
        <ecNumber evidence="2">3.11.1.1</ecNumber>
    </recommendedName>
    <alternativeName>
        <fullName evidence="2">Phosphonoacetaldehyde phosphonohydrolase</fullName>
    </alternativeName>
</protein>
<evidence type="ECO:0000313" key="3">
    <source>
        <dbReference type="EMBL" id="WYJ78428.1"/>
    </source>
</evidence>
<accession>A0ABZ2SRQ2</accession>
<dbReference type="InterPro" id="IPR023214">
    <property type="entry name" value="HAD_sf"/>
</dbReference>
<feature type="binding site" evidence="2">
    <location>
        <position position="10"/>
    </location>
    <ligand>
        <name>Mg(2+)</name>
        <dbReference type="ChEBI" id="CHEBI:18420"/>
    </ligand>
</feature>
<name>A0ABZ2SRQ2_9ENTE</name>
<dbReference type="SFLD" id="SFLDG01135">
    <property type="entry name" value="C1.5.6:_HAD__Beta-PGM__Phospha"/>
    <property type="match status" value="1"/>
</dbReference>
<comment type="cofactor">
    <cofactor evidence="2">
        <name>Mg(2+)</name>
        <dbReference type="ChEBI" id="CHEBI:18420"/>
    </cofactor>
    <text evidence="2">Binds 1 Mg(2+) ion per subunit.</text>
</comment>
<feature type="active site" description="Nucleophile" evidence="2">
    <location>
        <position position="8"/>
    </location>
</feature>
<comment type="function">
    <text evidence="2">Involved in phosphonate degradation.</text>
</comment>
<dbReference type="Gene3D" id="3.40.50.1000">
    <property type="entry name" value="HAD superfamily/HAD-like"/>
    <property type="match status" value="1"/>
</dbReference>
<keyword evidence="2" id="KW-0460">Magnesium</keyword>
<dbReference type="InterPro" id="IPR006323">
    <property type="entry name" value="Phosphonoacetald_hydro"/>
</dbReference>
<feature type="binding site" evidence="2">
    <location>
        <position position="183"/>
    </location>
    <ligand>
        <name>Mg(2+)</name>
        <dbReference type="ChEBI" id="CHEBI:18420"/>
    </ligand>
</feature>
<dbReference type="Gene3D" id="1.10.150.240">
    <property type="entry name" value="Putative phosphatase, domain 2"/>
    <property type="match status" value="1"/>
</dbReference>
<comment type="catalytic activity">
    <reaction evidence="2">
        <text>phosphonoacetaldehyde + H2O = acetaldehyde + phosphate + H(+)</text>
        <dbReference type="Rhea" id="RHEA:18905"/>
        <dbReference type="ChEBI" id="CHEBI:15343"/>
        <dbReference type="ChEBI" id="CHEBI:15377"/>
        <dbReference type="ChEBI" id="CHEBI:15378"/>
        <dbReference type="ChEBI" id="CHEBI:43474"/>
        <dbReference type="ChEBI" id="CHEBI:58383"/>
        <dbReference type="EC" id="3.11.1.1"/>
    </reaction>
</comment>
<dbReference type="SUPFAM" id="SSF56784">
    <property type="entry name" value="HAD-like"/>
    <property type="match status" value="1"/>
</dbReference>
<dbReference type="SFLD" id="SFLDG01129">
    <property type="entry name" value="C1.5:_HAD__Beta-PGM__Phosphata"/>
    <property type="match status" value="1"/>
</dbReference>
<feature type="active site" description="Schiff-base intermediate with substrate" evidence="2">
    <location>
        <position position="49"/>
    </location>
</feature>
<gene>
    <name evidence="2" type="primary">phnX</name>
    <name evidence="3" type="ORF">DOK78_003085</name>
</gene>
<dbReference type="EMBL" id="CP147251">
    <property type="protein sequence ID" value="WYJ78428.1"/>
    <property type="molecule type" value="Genomic_DNA"/>
</dbReference>
<evidence type="ECO:0000256" key="2">
    <source>
        <dbReference type="HAMAP-Rule" id="MF_01375"/>
    </source>
</evidence>
<dbReference type="EC" id="3.11.1.1" evidence="2"/>
<keyword evidence="2 3" id="KW-0378">Hydrolase</keyword>
<dbReference type="Proteomes" id="UP000664701">
    <property type="component" value="Chromosome"/>
</dbReference>
<dbReference type="InterPro" id="IPR050155">
    <property type="entry name" value="HAD-like_hydrolase_sf"/>
</dbReference>
<feature type="binding site" evidence="2">
    <location>
        <position position="8"/>
    </location>
    <ligand>
        <name>Mg(2+)</name>
        <dbReference type="ChEBI" id="CHEBI:18420"/>
    </ligand>
</feature>
<dbReference type="PANTHER" id="PTHR43434">
    <property type="entry name" value="PHOSPHOGLYCOLATE PHOSPHATASE"/>
    <property type="match status" value="1"/>
</dbReference>
<dbReference type="InterPro" id="IPR036412">
    <property type="entry name" value="HAD-like_sf"/>
</dbReference>
<dbReference type="InterPro" id="IPR023198">
    <property type="entry name" value="PGP-like_dom2"/>
</dbReference>
<proteinExistence type="inferred from homology"/>
<organism evidence="3 4">
    <name type="scientific">Candidatus Enterococcus lowellii</name>
    <dbReference type="NCBI Taxonomy" id="2230877"/>
    <lineage>
        <taxon>Bacteria</taxon>
        <taxon>Bacillati</taxon>
        <taxon>Bacillota</taxon>
        <taxon>Bacilli</taxon>
        <taxon>Lactobacillales</taxon>
        <taxon>Enterococcaceae</taxon>
        <taxon>Enterococcus</taxon>
    </lineage>
</organism>
<dbReference type="HAMAP" id="MF_01375">
    <property type="entry name" value="PhnX"/>
    <property type="match status" value="1"/>
</dbReference>